<reference evidence="5 6" key="1">
    <citation type="submission" date="2020-10" db="EMBL/GenBank/DDBJ databases">
        <title>The Coptis chinensis genome and diversification of protoberbering-type alkaloids.</title>
        <authorList>
            <person name="Wang B."/>
            <person name="Shu S."/>
            <person name="Song C."/>
            <person name="Liu Y."/>
        </authorList>
    </citation>
    <scope>NUCLEOTIDE SEQUENCE [LARGE SCALE GENOMIC DNA]</scope>
    <source>
        <strain evidence="5">HL-2020</strain>
        <tissue evidence="5">Leaf</tissue>
    </source>
</reference>
<evidence type="ECO:0000313" key="5">
    <source>
        <dbReference type="EMBL" id="KAF9587600.1"/>
    </source>
</evidence>
<evidence type="ECO:0000256" key="2">
    <source>
        <dbReference type="ARBA" id="ARBA00023163"/>
    </source>
</evidence>
<comment type="caution">
    <text evidence="3">Lacks conserved residue(s) required for the propagation of feature annotation.</text>
</comment>
<dbReference type="EMBL" id="JADFTS010000009">
    <property type="protein sequence ID" value="KAF9587600.1"/>
    <property type="molecule type" value="Genomic_DNA"/>
</dbReference>
<dbReference type="OrthoDB" id="757063at2759"/>
<protein>
    <submittedName>
        <fullName evidence="5">Uncharacterized protein</fullName>
    </submittedName>
</protein>
<evidence type="ECO:0000256" key="3">
    <source>
        <dbReference type="PROSITE-ProRule" id="PRU01191"/>
    </source>
</evidence>
<gene>
    <name evidence="5" type="ORF">IFM89_004432</name>
</gene>
<name>A0A835GU41_9MAGN</name>
<keyword evidence="1" id="KW-0805">Transcription regulation</keyword>
<dbReference type="InterPro" id="IPR005202">
    <property type="entry name" value="TF_GRAS"/>
</dbReference>
<evidence type="ECO:0000256" key="1">
    <source>
        <dbReference type="ARBA" id="ARBA00023015"/>
    </source>
</evidence>
<comment type="similarity">
    <text evidence="3">Belongs to the GRAS family.</text>
</comment>
<accession>A0A835GU41</accession>
<feature type="region of interest" description="Leucine repeat II (LRII)" evidence="3">
    <location>
        <begin position="143"/>
        <end position="175"/>
    </location>
</feature>
<keyword evidence="6" id="KW-1185">Reference proteome</keyword>
<organism evidence="5 6">
    <name type="scientific">Coptis chinensis</name>
    <dbReference type="NCBI Taxonomy" id="261450"/>
    <lineage>
        <taxon>Eukaryota</taxon>
        <taxon>Viridiplantae</taxon>
        <taxon>Streptophyta</taxon>
        <taxon>Embryophyta</taxon>
        <taxon>Tracheophyta</taxon>
        <taxon>Spermatophyta</taxon>
        <taxon>Magnoliopsida</taxon>
        <taxon>Ranunculales</taxon>
        <taxon>Ranunculaceae</taxon>
        <taxon>Coptidoideae</taxon>
        <taxon>Coptis</taxon>
    </lineage>
</organism>
<dbReference type="AlphaFoldDB" id="A0A835GU41"/>
<evidence type="ECO:0000313" key="6">
    <source>
        <dbReference type="Proteomes" id="UP000631114"/>
    </source>
</evidence>
<dbReference type="PROSITE" id="PS50985">
    <property type="entry name" value="GRAS"/>
    <property type="match status" value="1"/>
</dbReference>
<feature type="compositionally biased region" description="Basic and acidic residues" evidence="4">
    <location>
        <begin position="21"/>
        <end position="31"/>
    </location>
</feature>
<proteinExistence type="inferred from homology"/>
<feature type="region of interest" description="Disordered" evidence="4">
    <location>
        <begin position="1"/>
        <end position="44"/>
    </location>
</feature>
<dbReference type="Pfam" id="PF03514">
    <property type="entry name" value="GRAS"/>
    <property type="match status" value="2"/>
</dbReference>
<keyword evidence="2" id="KW-0804">Transcription</keyword>
<comment type="caution">
    <text evidence="5">The sequence shown here is derived from an EMBL/GenBank/DDBJ whole genome shotgun (WGS) entry which is preliminary data.</text>
</comment>
<evidence type="ECO:0000256" key="4">
    <source>
        <dbReference type="SAM" id="MobiDB-lite"/>
    </source>
</evidence>
<dbReference type="Proteomes" id="UP000631114">
    <property type="component" value="Unassembled WGS sequence"/>
</dbReference>
<sequence length="653" mass="73144">MIQSLLPGSPITPTTMKSKRLIQEHQQEHDHPRKRNNITEGDQQVQMNEEKVINVVEDQEEEVVVVTHESTGLRLLGLLLQCAESVAMESLNDATSLLPEISELSSPFGSSIERVGAYFVEALRARIVSSFLGVGSSYELLEATGKRLTDFASSFDLPFEYVPLEGKIGNISDLSQLAPRPNEATVVHWMHHCLYDITGSDLGTLKLLNILKPKLITIVEQDLSNGGNFLGRFVEALHYYSALFDALGDGQEWDSMERYQVEQHIFGSEIKNIVAVGGPKRTGEVKVERWGEELRRIGFNPVSLGGNPAAQASLLLDHAHVRAVCKPWRSMHRVRPMKQLPWLITFNYNSWSSCNLFDPVYQKTYNIYINNEHLQGKEVKDSVVHYSGTLGTYSVAQQAWNNVFQKPKLLEMVGSGNSPQHPYLVESDGDILYVRMVLSQDGINMYDVNKLDRSQMIWNSISAPDNQILFIGNWDASLIATFAGEIIKAIIEDDPASVNLDLDHDPVAQDHGPDKFGQLLGMSVGISKTALASSAPAKEQLCQQKQQHSMLKSGLEVWYHKWSPFTKILLETREEVAGQQSHRRMVADSSAPSNVRDPTRSQSHGDSSIGMELCELINMYKKLLPREGQQGQISFLMQLDTPMDIYNPCMPCH</sequence>
<feature type="region of interest" description="SAW" evidence="3">
    <location>
        <begin position="275"/>
        <end position="352"/>
    </location>
</feature>
<dbReference type="PANTHER" id="PTHR31636">
    <property type="entry name" value="OSJNBA0084A10.13 PROTEIN-RELATED"/>
    <property type="match status" value="1"/>
</dbReference>
<feature type="region of interest" description="Disordered" evidence="4">
    <location>
        <begin position="579"/>
        <end position="607"/>
    </location>
</feature>
<feature type="short sequence motif" description="LxCxE motif" evidence="3">
    <location>
        <begin position="80"/>
        <end position="84"/>
    </location>
</feature>